<accession>A0A1X7RH14</accession>
<gene>
    <name evidence="2" type="ORF">ZT3D7_G1860</name>
</gene>
<feature type="region of interest" description="Disordered" evidence="1">
    <location>
        <begin position="1316"/>
        <end position="1350"/>
    </location>
</feature>
<dbReference type="Gene3D" id="3.30.565.10">
    <property type="entry name" value="Histidine kinase-like ATPase, C-terminal domain"/>
    <property type="match status" value="1"/>
</dbReference>
<feature type="compositionally biased region" description="Acidic residues" evidence="1">
    <location>
        <begin position="1375"/>
        <end position="1388"/>
    </location>
</feature>
<evidence type="ECO:0008006" key="4">
    <source>
        <dbReference type="Google" id="ProtNLM"/>
    </source>
</evidence>
<dbReference type="PANTHER" id="PTHR32387:SF0">
    <property type="entry name" value="PROTEIN NO VEIN"/>
    <property type="match status" value="1"/>
</dbReference>
<keyword evidence="3" id="KW-1185">Reference proteome</keyword>
<evidence type="ECO:0000313" key="3">
    <source>
        <dbReference type="Proteomes" id="UP000215127"/>
    </source>
</evidence>
<dbReference type="SUPFAM" id="SSF55874">
    <property type="entry name" value="ATPase domain of HSP90 chaperone/DNA topoisomerase II/histidine kinase"/>
    <property type="match status" value="1"/>
</dbReference>
<dbReference type="STRING" id="1276538.A0A1X7RH14"/>
<feature type="compositionally biased region" description="Low complexity" evidence="1">
    <location>
        <begin position="1336"/>
        <end position="1350"/>
    </location>
</feature>
<dbReference type="InterPro" id="IPR036890">
    <property type="entry name" value="HATPase_C_sf"/>
</dbReference>
<dbReference type="PANTHER" id="PTHR32387">
    <property type="entry name" value="WU:FJ29H11"/>
    <property type="match status" value="1"/>
</dbReference>
<dbReference type="EMBL" id="LT853692">
    <property type="protein sequence ID" value="SMQ46714.1"/>
    <property type="molecule type" value="Genomic_DNA"/>
</dbReference>
<evidence type="ECO:0000313" key="2">
    <source>
        <dbReference type="EMBL" id="SMQ46714.1"/>
    </source>
</evidence>
<feature type="compositionally biased region" description="Acidic residues" evidence="1">
    <location>
        <begin position="1316"/>
        <end position="1335"/>
    </location>
</feature>
<evidence type="ECO:0000256" key="1">
    <source>
        <dbReference type="SAM" id="MobiDB-lite"/>
    </source>
</evidence>
<organism evidence="2 3">
    <name type="scientific">Zymoseptoria tritici (strain ST99CH_3D7)</name>
    <dbReference type="NCBI Taxonomy" id="1276538"/>
    <lineage>
        <taxon>Eukaryota</taxon>
        <taxon>Fungi</taxon>
        <taxon>Dikarya</taxon>
        <taxon>Ascomycota</taxon>
        <taxon>Pezizomycotina</taxon>
        <taxon>Dothideomycetes</taxon>
        <taxon>Dothideomycetidae</taxon>
        <taxon>Mycosphaerellales</taxon>
        <taxon>Mycosphaerellaceae</taxon>
        <taxon>Zymoseptoria</taxon>
    </lineage>
</organism>
<name>A0A1X7RH14_ZYMT9</name>
<feature type="compositionally biased region" description="Polar residues" evidence="1">
    <location>
        <begin position="1410"/>
        <end position="1419"/>
    </location>
</feature>
<feature type="region of interest" description="Disordered" evidence="1">
    <location>
        <begin position="1362"/>
        <end position="1419"/>
    </location>
</feature>
<protein>
    <recommendedName>
        <fullName evidence="4">Protein NO VEIN C-terminal domain-containing protein</fullName>
    </recommendedName>
</protein>
<proteinExistence type="predicted"/>
<dbReference type="NCBIfam" id="NF047352">
    <property type="entry name" value="P_loop_sacsin"/>
    <property type="match status" value="1"/>
</dbReference>
<dbReference type="Proteomes" id="UP000215127">
    <property type="component" value="Chromosome 1"/>
</dbReference>
<dbReference type="InterPro" id="IPR052957">
    <property type="entry name" value="Auxin_embryo_med"/>
</dbReference>
<reference evidence="2 3" key="1">
    <citation type="submission" date="2016-06" db="EMBL/GenBank/DDBJ databases">
        <authorList>
            <person name="Kjaerup R.B."/>
            <person name="Dalgaard T.S."/>
            <person name="Juul-Madsen H.R."/>
        </authorList>
    </citation>
    <scope>NUCLEOTIDE SEQUENCE [LARGE SCALE GENOMIC DNA]</scope>
</reference>
<sequence>MDADTRRLVEESLLAKDMIAGHAIITLAQNIYGSDARFVFELLQNADDNCFEKATAAGAAPFVSFHVYSDRIVVECNEDGFTLRNLTAICAVGQSSKSTTHGYIGAKGIGFKSVFIAAWKVHVQSGHFSFDFKHKKGDSGLGMVVPIWHETSETLPSPMTRMTLYLHETKGAEHLNDIRKTVFEQLSSLQETSLLFLRKLKKINVSFYDANGHQASSKLFQCDKGNDQNVRLETVHTTHSGATKKDTKRFHVTTHLATGLSASESRGAAPEAEVILAFPLTHDLKPLLEKQELFAFLPVRKSEFEFIIHSDFDTTASRQDIMTTSRRNRDLLNAIADAFKTAVTEFCGHPELCYTWPNFLPSPQSKNAVFWSALKDKIQQRLCKVPMLKARHGDQLRRIDSVVMPHSNFLDEAEKPLLDYDAQSAFISPAYAPEARAALKHYGLESMNFGLAMILVRADLNFTESIMKSQSTSEHWHSRMAQFLRTNFSSADCRLRGLELVPLSSGDWTSLESGALYLPTVRGIKVPSGLNIRILDSRAAANIDRREFFMKYGVEEPSVISLRRLIVAAVRKPVKRRTLSSDIGTHAHFLYLSHFCEPELSRTDVADYRLYTSEELLRNPREEDVFLPTKDLYGASELLKAGHGFPGLDVAFVHPWYLSDIPIGADPGCPSWNEWLYKTLEVRQRLRLVARGGKELSEAWTYVATHRPDKALGLLEHLWKYEGSLILKNDKLKLQIMDMCASRLCSPPLDVPWTLQQTYIPLAALKAHRERFMEPEERFPFLDLYPDMASAQLLVKWDFLHEAFSVGIDDDLRFFLDVLLWVKISNKDCPKIPRHERLIDVYVAIYAKCAASPDRERAQYSVRETPNLVYIPPLHGRSFVWAAAEDCFWDGPTDTKTKHSLKYIYSKCFGDEQTEHVARFFCDSFGLDNATLKDLIEELRHLAEHGEQDFDRVLDLYRRIAARVGDDEAWAAMKDGLRKAFSDRKLIFVPKGESGKVTLQQDYEDLENFFVDIIGVKRLTLQIIDDEILGMGSETTITEVKSAVRCLNSVLQSSTEQVDREPLLRKSIFPFRLPDGSKTLANAGADFSVGDRDYLIKQFSGLIKLLDFEMEEVQDLRPFLEWTRIANRCLSVAMKERTFVGPGSTRPVVLSNLDLKRKAYAFLRVAANFRSPRYAMNGTGFYQELRSLRTLATNEIRSVSSLFQDGKSVELESQAGDVHIEELESQAGDVHIEELGDAITVYVPRNKAKQEVCYASKLPEKLAAWIMQHPTTNIEESVDRSMISVLIAVLSVTPALLSPILDHQGIIQLSIADADPEIDNYDDTDDESVSSEDEAVPASQASPSAPEPEVVFGGAGLSSWRFAPRTSIPRPNGDTSEEPVSSEEEEDTVTSSRAYTGSRGSLSGRPLFSPGTSTPQSNASTYQELLQKVVRAARTARFPSKGAFSMSALRSALPEDDAIGYNGFEATDRYHSINAGERNFEIGAAGELYVFEIFSNLSPALHQWSRENWQSTIRHRVSVHPDYTGLERWSGKETADLVYEDVLGELTDFLIDRGYLASNEWSGRLPFYYIEVKTTTGSCEAPFYMSKGQYERMTEIHNKATRAEIYMVLRVFEIENERKVAMKVYIDPAQHELDRQLVFTGGNWTVTPGVVGMY</sequence>